<keyword evidence="1" id="KW-0812">Transmembrane</keyword>
<keyword evidence="1" id="KW-1133">Transmembrane helix</keyword>
<feature type="transmembrane region" description="Helical" evidence="1">
    <location>
        <begin position="6"/>
        <end position="25"/>
    </location>
</feature>
<evidence type="ECO:0000313" key="3">
    <source>
        <dbReference type="Proteomes" id="UP000471381"/>
    </source>
</evidence>
<evidence type="ECO:0000256" key="1">
    <source>
        <dbReference type="SAM" id="Phobius"/>
    </source>
</evidence>
<dbReference type="EMBL" id="JAAAWO010000005">
    <property type="protein sequence ID" value="NDW15652.1"/>
    <property type="molecule type" value="Genomic_DNA"/>
</dbReference>
<sequence length="154" mass="17864">MDAKTIILGISAAAAFIALYYNSLINKRKSTVELLLNQRNDDNLIKARKVVQELNKKEQLTDYAKDEHKGSDQRDSVLRVLNNYEFIATGMREGAFEIKIYKRMTYSQLCHDWKILKPFIMSLRANVNSATAFQEFEWLAKKFQSSVLKVDNKH</sequence>
<comment type="caution">
    <text evidence="2">The sequence shown here is derived from an EMBL/GenBank/DDBJ whole genome shotgun (WGS) entry which is preliminary data.</text>
</comment>
<reference evidence="2 3" key="1">
    <citation type="submission" date="2020-01" db="EMBL/GenBank/DDBJ databases">
        <title>Genomes of bacteria type strains.</title>
        <authorList>
            <person name="Chen J."/>
            <person name="Zhu S."/>
            <person name="Yang J."/>
        </authorList>
    </citation>
    <scope>NUCLEOTIDE SEQUENCE [LARGE SCALE GENOMIC DNA]</scope>
    <source>
        <strain evidence="2 3">LMG 24078</strain>
    </source>
</reference>
<gene>
    <name evidence="2" type="ORF">GTQ48_08960</name>
</gene>
<dbReference type="Pfam" id="PF15956">
    <property type="entry name" value="DUF4760"/>
    <property type="match status" value="1"/>
</dbReference>
<protein>
    <submittedName>
        <fullName evidence="2">DUF4760 domain-containing protein</fullName>
    </submittedName>
</protein>
<proteinExistence type="predicted"/>
<dbReference type="Proteomes" id="UP000471381">
    <property type="component" value="Unassembled WGS sequence"/>
</dbReference>
<keyword evidence="3" id="KW-1185">Reference proteome</keyword>
<organism evidence="2 3">
    <name type="scientific">Alteromonas genovensis</name>
    <dbReference type="NCBI Taxonomy" id="471225"/>
    <lineage>
        <taxon>Bacteria</taxon>
        <taxon>Pseudomonadati</taxon>
        <taxon>Pseudomonadota</taxon>
        <taxon>Gammaproteobacteria</taxon>
        <taxon>Alteromonadales</taxon>
        <taxon>Alteromonadaceae</taxon>
        <taxon>Alteromonas/Salinimonas group</taxon>
        <taxon>Alteromonas</taxon>
    </lineage>
</organism>
<name>A0A6N9TGP9_9ALTE</name>
<dbReference type="InterPro" id="IPR031876">
    <property type="entry name" value="DUF4760"/>
</dbReference>
<dbReference type="RefSeq" id="WP_163106375.1">
    <property type="nucleotide sequence ID" value="NZ_JAAAWO010000005.1"/>
</dbReference>
<dbReference type="AlphaFoldDB" id="A0A6N9TGP9"/>
<keyword evidence="1" id="KW-0472">Membrane</keyword>
<accession>A0A6N9TGP9</accession>
<evidence type="ECO:0000313" key="2">
    <source>
        <dbReference type="EMBL" id="NDW15652.1"/>
    </source>
</evidence>